<sequence length="337" mass="39304">MYTAKRIPFRIIAPFAWRAVLFFAVYSFIICALYVWAGWTFLAVPFVPIATIGTAVAFYIGFKSHSSYERLWEARRIWGSLVNASRSWGILVMDYVSTLNTPVCYPPAELYRMQQLLIYRHIAYLNALRIQLRSRPIWQEDVNIGTNIVEKQQAFNQGQLDKELSLFLHDDEVEYFVNRQNPATQIIKCQSKQLRELRAAGLISEYYHTDMQRMLTEFYSQQGACERIKSFPFPRQYAFFSYLFVMMFVGILPFGLLTEMSKVSPAHLWLTVPFYTIIAWVFYTMEVVGDTSENPFENSINDIPMTAICRNIEIDLREMLGETELPQRVQAVDNILM</sequence>
<dbReference type="InterPro" id="IPR044669">
    <property type="entry name" value="YneE/VCCN1/2-like"/>
</dbReference>
<evidence type="ECO:0000256" key="5">
    <source>
        <dbReference type="ARBA" id="ARBA00022989"/>
    </source>
</evidence>
<keyword evidence="3" id="KW-1003">Cell membrane</keyword>
<feature type="transmembrane region" description="Helical" evidence="9">
    <location>
        <begin position="15"/>
        <end position="36"/>
    </location>
</feature>
<keyword evidence="5 9" id="KW-1133">Transmembrane helix</keyword>
<feature type="transmembrane region" description="Helical" evidence="9">
    <location>
        <begin position="268"/>
        <end position="285"/>
    </location>
</feature>
<keyword evidence="4 9" id="KW-0812">Transmembrane</keyword>
<evidence type="ECO:0000313" key="10">
    <source>
        <dbReference type="EMBL" id="QHV95993.1"/>
    </source>
</evidence>
<reference evidence="10 11" key="1">
    <citation type="submission" date="2019-11" db="EMBL/GenBank/DDBJ databases">
        <title>Spirosoma endbachense sp. nov., isolated from a natural salt meadow.</title>
        <authorList>
            <person name="Rojas J."/>
            <person name="Ambika Manirajan B."/>
            <person name="Ratering S."/>
            <person name="Suarez C."/>
            <person name="Geissler-Plaum R."/>
            <person name="Schnell S."/>
        </authorList>
    </citation>
    <scope>NUCLEOTIDE SEQUENCE [LARGE SCALE GENOMIC DNA]</scope>
    <source>
        <strain evidence="10 11">I-24</strain>
    </source>
</reference>
<dbReference type="PANTHER" id="PTHR33281:SF19">
    <property type="entry name" value="VOLTAGE-DEPENDENT ANION CHANNEL-FORMING PROTEIN YNEE"/>
    <property type="match status" value="1"/>
</dbReference>
<evidence type="ECO:0000313" key="11">
    <source>
        <dbReference type="Proteomes" id="UP000464577"/>
    </source>
</evidence>
<organism evidence="10 11">
    <name type="scientific">Spirosoma endbachense</name>
    <dbReference type="NCBI Taxonomy" id="2666025"/>
    <lineage>
        <taxon>Bacteria</taxon>
        <taxon>Pseudomonadati</taxon>
        <taxon>Bacteroidota</taxon>
        <taxon>Cytophagia</taxon>
        <taxon>Cytophagales</taxon>
        <taxon>Cytophagaceae</taxon>
        <taxon>Spirosoma</taxon>
    </lineage>
</organism>
<dbReference type="RefSeq" id="WP_162386401.1">
    <property type="nucleotide sequence ID" value="NZ_CP045997.1"/>
</dbReference>
<keyword evidence="11" id="KW-1185">Reference proteome</keyword>
<evidence type="ECO:0000256" key="1">
    <source>
        <dbReference type="ARBA" id="ARBA00004651"/>
    </source>
</evidence>
<evidence type="ECO:0000256" key="3">
    <source>
        <dbReference type="ARBA" id="ARBA00022475"/>
    </source>
</evidence>
<evidence type="ECO:0000256" key="9">
    <source>
        <dbReference type="SAM" id="Phobius"/>
    </source>
</evidence>
<protein>
    <recommendedName>
        <fullName evidence="12">Multidrug transporter</fullName>
    </recommendedName>
</protein>
<evidence type="ECO:0000256" key="6">
    <source>
        <dbReference type="ARBA" id="ARBA00023065"/>
    </source>
</evidence>
<keyword evidence="2" id="KW-0813">Transport</keyword>
<dbReference type="Proteomes" id="UP000464577">
    <property type="component" value="Chromosome"/>
</dbReference>
<evidence type="ECO:0000256" key="4">
    <source>
        <dbReference type="ARBA" id="ARBA00022692"/>
    </source>
</evidence>
<dbReference type="GO" id="GO:0005886">
    <property type="term" value="C:plasma membrane"/>
    <property type="evidence" value="ECO:0007669"/>
    <property type="project" value="UniProtKB-SubCell"/>
</dbReference>
<dbReference type="GO" id="GO:0005254">
    <property type="term" value="F:chloride channel activity"/>
    <property type="evidence" value="ECO:0007669"/>
    <property type="project" value="InterPro"/>
</dbReference>
<dbReference type="EMBL" id="CP045997">
    <property type="protein sequence ID" value="QHV95993.1"/>
    <property type="molecule type" value="Genomic_DNA"/>
</dbReference>
<evidence type="ECO:0000256" key="2">
    <source>
        <dbReference type="ARBA" id="ARBA00022448"/>
    </source>
</evidence>
<evidence type="ECO:0008006" key="12">
    <source>
        <dbReference type="Google" id="ProtNLM"/>
    </source>
</evidence>
<proteinExistence type="inferred from homology"/>
<feature type="transmembrane region" description="Helical" evidence="9">
    <location>
        <begin position="42"/>
        <end position="62"/>
    </location>
</feature>
<evidence type="ECO:0000256" key="8">
    <source>
        <dbReference type="ARBA" id="ARBA00034708"/>
    </source>
</evidence>
<accession>A0A6P1VSD1</accession>
<keyword evidence="6" id="KW-0406">Ion transport</keyword>
<name>A0A6P1VSD1_9BACT</name>
<dbReference type="Pfam" id="PF25539">
    <property type="entry name" value="Bestrophin_2"/>
    <property type="match status" value="1"/>
</dbReference>
<dbReference type="AlphaFoldDB" id="A0A6P1VSD1"/>
<gene>
    <name evidence="10" type="ORF">GJR95_13670</name>
</gene>
<comment type="similarity">
    <text evidence="8">Belongs to the anion channel-forming bestrophin (TC 1.A.46) family.</text>
</comment>
<comment type="subcellular location">
    <subcellularLocation>
        <location evidence="1">Cell membrane</location>
        <topology evidence="1">Multi-pass membrane protein</topology>
    </subcellularLocation>
</comment>
<feature type="transmembrane region" description="Helical" evidence="9">
    <location>
        <begin position="237"/>
        <end position="256"/>
    </location>
</feature>
<keyword evidence="7 9" id="KW-0472">Membrane</keyword>
<evidence type="ECO:0000256" key="7">
    <source>
        <dbReference type="ARBA" id="ARBA00023136"/>
    </source>
</evidence>
<dbReference type="PANTHER" id="PTHR33281">
    <property type="entry name" value="UPF0187 PROTEIN YNEE"/>
    <property type="match status" value="1"/>
</dbReference>
<dbReference type="KEGG" id="senf:GJR95_13670"/>